<protein>
    <recommendedName>
        <fullName evidence="1">Right handed beta helix domain-containing protein</fullName>
    </recommendedName>
</protein>
<sequence>GVKNPPSIGVYEFLQAATYYVKNGGDDNKDGLSDSNAWETISKVNGVSFSAGDSVLLKKGDTWRERLNVPTSGSEGSPITFGAYGTGAKPIISGADVVSGNWVGVDGNGEYPDNSIDIEPQIVIVDGTAWTKGTVGSLAAEEWGWANVDDGTLFMGADPAALVVEAGQRGYCIFNSTRQYIVCDNLHLTAANTRAYLDEAGQNIIQNCTVDYSGGTEPTGGGGIYVGINGDDSSVLSNIVTEIYGDGIYIYNNNRVVVRDNLSHSHTGLQDYNDDCIQFDSANDFICLGNTCHTTTTKNGIFASGGVGGIVENNYVYDCKAGIKLDQDNITVRFNTTENNGNYGGIASTSGGVTGLEIYHNISINDQIGIYIDNATVNIYNNVVYGDGQDRAFRVVSLSGNVKNNIFVSLSHNQNVMLCNSPGALVMDNNVWWPQGVNAFSYNSSNYNTLVDYKNGTSQGINSIAQDPLFIDAGNNDFYLLSDSPCMNAGVDVGLSEDFDGKVISNPPEIGAYELDWLYLGDFTGDGDVGPEDLAVLAENWLQDNPAIDIAPYLDPDGVINFKEFWVLAAHWLEGTEL</sequence>
<feature type="domain" description="Right handed beta helix" evidence="1">
    <location>
        <begin position="167"/>
        <end position="278"/>
    </location>
</feature>
<proteinExistence type="predicted"/>
<dbReference type="Pfam" id="PF13229">
    <property type="entry name" value="Beta_helix"/>
    <property type="match status" value="1"/>
</dbReference>
<comment type="caution">
    <text evidence="2">The sequence shown here is derived from an EMBL/GenBank/DDBJ whole genome shotgun (WGS) entry which is preliminary data.</text>
</comment>
<gene>
    <name evidence="2" type="ORF">LCGC14_2080900</name>
</gene>
<dbReference type="EMBL" id="LAZR01025146">
    <property type="protein sequence ID" value="KKL72840.1"/>
    <property type="molecule type" value="Genomic_DNA"/>
</dbReference>
<accession>A0A0F9GU06</accession>
<dbReference type="InterPro" id="IPR006626">
    <property type="entry name" value="PbH1"/>
</dbReference>
<reference evidence="2" key="1">
    <citation type="journal article" date="2015" name="Nature">
        <title>Complex archaea that bridge the gap between prokaryotes and eukaryotes.</title>
        <authorList>
            <person name="Spang A."/>
            <person name="Saw J.H."/>
            <person name="Jorgensen S.L."/>
            <person name="Zaremba-Niedzwiedzka K."/>
            <person name="Martijn J."/>
            <person name="Lind A.E."/>
            <person name="van Eijk R."/>
            <person name="Schleper C."/>
            <person name="Guy L."/>
            <person name="Ettema T.J."/>
        </authorList>
    </citation>
    <scope>NUCLEOTIDE SEQUENCE</scope>
</reference>
<dbReference type="InterPro" id="IPR011050">
    <property type="entry name" value="Pectin_lyase_fold/virulence"/>
</dbReference>
<dbReference type="SUPFAM" id="SSF51126">
    <property type="entry name" value="Pectin lyase-like"/>
    <property type="match status" value="1"/>
</dbReference>
<dbReference type="AlphaFoldDB" id="A0A0F9GU06"/>
<feature type="non-terminal residue" evidence="2">
    <location>
        <position position="1"/>
    </location>
</feature>
<evidence type="ECO:0000313" key="2">
    <source>
        <dbReference type="EMBL" id="KKL72840.1"/>
    </source>
</evidence>
<organism evidence="2">
    <name type="scientific">marine sediment metagenome</name>
    <dbReference type="NCBI Taxonomy" id="412755"/>
    <lineage>
        <taxon>unclassified sequences</taxon>
        <taxon>metagenomes</taxon>
        <taxon>ecological metagenomes</taxon>
    </lineage>
</organism>
<dbReference type="SMART" id="SM00710">
    <property type="entry name" value="PbH1"/>
    <property type="match status" value="6"/>
</dbReference>
<dbReference type="InterPro" id="IPR012334">
    <property type="entry name" value="Pectin_lyas_fold"/>
</dbReference>
<name>A0A0F9GU06_9ZZZZ</name>
<evidence type="ECO:0000259" key="1">
    <source>
        <dbReference type="Pfam" id="PF13229"/>
    </source>
</evidence>
<dbReference type="InterPro" id="IPR039448">
    <property type="entry name" value="Beta_helix"/>
</dbReference>
<dbReference type="Gene3D" id="2.160.20.10">
    <property type="entry name" value="Single-stranded right-handed beta-helix, Pectin lyase-like"/>
    <property type="match status" value="1"/>
</dbReference>